<protein>
    <submittedName>
        <fullName evidence="2">Uncharacterized protein</fullName>
    </submittedName>
</protein>
<dbReference type="AlphaFoldDB" id="A0A4S8MNM2"/>
<evidence type="ECO:0000256" key="1">
    <source>
        <dbReference type="SAM" id="MobiDB-lite"/>
    </source>
</evidence>
<feature type="region of interest" description="Disordered" evidence="1">
    <location>
        <begin position="267"/>
        <end position="299"/>
    </location>
</feature>
<reference evidence="2 3" key="1">
    <citation type="journal article" date="2019" name="Nat. Ecol. Evol.">
        <title>Megaphylogeny resolves global patterns of mushroom evolution.</title>
        <authorList>
            <person name="Varga T."/>
            <person name="Krizsan K."/>
            <person name="Foldi C."/>
            <person name="Dima B."/>
            <person name="Sanchez-Garcia M."/>
            <person name="Sanchez-Ramirez S."/>
            <person name="Szollosi G.J."/>
            <person name="Szarkandi J.G."/>
            <person name="Papp V."/>
            <person name="Albert L."/>
            <person name="Andreopoulos W."/>
            <person name="Angelini C."/>
            <person name="Antonin V."/>
            <person name="Barry K.W."/>
            <person name="Bougher N.L."/>
            <person name="Buchanan P."/>
            <person name="Buyck B."/>
            <person name="Bense V."/>
            <person name="Catcheside P."/>
            <person name="Chovatia M."/>
            <person name="Cooper J."/>
            <person name="Damon W."/>
            <person name="Desjardin D."/>
            <person name="Finy P."/>
            <person name="Geml J."/>
            <person name="Haridas S."/>
            <person name="Hughes K."/>
            <person name="Justo A."/>
            <person name="Karasinski D."/>
            <person name="Kautmanova I."/>
            <person name="Kiss B."/>
            <person name="Kocsube S."/>
            <person name="Kotiranta H."/>
            <person name="LaButti K.M."/>
            <person name="Lechner B.E."/>
            <person name="Liimatainen K."/>
            <person name="Lipzen A."/>
            <person name="Lukacs Z."/>
            <person name="Mihaltcheva S."/>
            <person name="Morgado L.N."/>
            <person name="Niskanen T."/>
            <person name="Noordeloos M.E."/>
            <person name="Ohm R.A."/>
            <person name="Ortiz-Santana B."/>
            <person name="Ovrebo C."/>
            <person name="Racz N."/>
            <person name="Riley R."/>
            <person name="Savchenko A."/>
            <person name="Shiryaev A."/>
            <person name="Soop K."/>
            <person name="Spirin V."/>
            <person name="Szebenyi C."/>
            <person name="Tomsovsky M."/>
            <person name="Tulloss R.E."/>
            <person name="Uehling J."/>
            <person name="Grigoriev I.V."/>
            <person name="Vagvolgyi C."/>
            <person name="Papp T."/>
            <person name="Martin F.M."/>
            <person name="Miettinen O."/>
            <person name="Hibbett D.S."/>
            <person name="Nagy L.G."/>
        </authorList>
    </citation>
    <scope>NUCLEOTIDE SEQUENCE [LARGE SCALE GENOMIC DNA]</scope>
    <source>
        <strain evidence="2 3">CBS 962.96</strain>
    </source>
</reference>
<sequence>MSSPSSSSSHSSLQLFTDTFKKSKLPKEYFPLKPADFPNRTLLDTSLVLGYDKEPWLALLLVALWFPVVLNPAATQKLPMPDQGTLFTMVASALDNYTRWIMHPQYSEPVVILALKMGILKYYKDNLLFRQILKNFPAANTSYDDAAYEEGHRTLDEERVRASFVTIFGFSDLRQQHTIGKRLDQKPLPTGAACPEFPEPEVLPNHYVDIPREGSNLAYPKDNVFPSVVNQEDLPPRFQWIWYVKEDLLESVFGLSLPKDLRLRLSSPASSGDDDVSMADPSETSGTPKAKLALAARKI</sequence>
<evidence type="ECO:0000313" key="2">
    <source>
        <dbReference type="EMBL" id="THV04475.1"/>
    </source>
</evidence>
<organism evidence="2 3">
    <name type="scientific">Dendrothele bispora (strain CBS 962.96)</name>
    <dbReference type="NCBI Taxonomy" id="1314807"/>
    <lineage>
        <taxon>Eukaryota</taxon>
        <taxon>Fungi</taxon>
        <taxon>Dikarya</taxon>
        <taxon>Basidiomycota</taxon>
        <taxon>Agaricomycotina</taxon>
        <taxon>Agaricomycetes</taxon>
        <taxon>Agaricomycetidae</taxon>
        <taxon>Agaricales</taxon>
        <taxon>Agaricales incertae sedis</taxon>
        <taxon>Dendrothele</taxon>
    </lineage>
</organism>
<name>A0A4S8MNM2_DENBC</name>
<evidence type="ECO:0000313" key="3">
    <source>
        <dbReference type="Proteomes" id="UP000297245"/>
    </source>
</evidence>
<keyword evidence="3" id="KW-1185">Reference proteome</keyword>
<accession>A0A4S8MNM2</accession>
<gene>
    <name evidence="2" type="ORF">K435DRAFT_791026</name>
</gene>
<proteinExistence type="predicted"/>
<dbReference type="EMBL" id="ML179056">
    <property type="protein sequence ID" value="THV04475.1"/>
    <property type="molecule type" value="Genomic_DNA"/>
</dbReference>
<dbReference type="Proteomes" id="UP000297245">
    <property type="component" value="Unassembled WGS sequence"/>
</dbReference>